<protein>
    <submittedName>
        <fullName evidence="2">Mediator complex subunit 27</fullName>
    </submittedName>
</protein>
<proteinExistence type="predicted"/>
<reference evidence="2" key="1">
    <citation type="submission" date="2016-11" db="UniProtKB">
        <authorList>
            <consortium name="WormBaseParasite"/>
        </authorList>
    </citation>
    <scope>IDENTIFICATION</scope>
    <source>
        <strain evidence="2">KR3021</strain>
    </source>
</reference>
<sequence length="344" mass="39541">MHRSNNPHSSPYNDAVNENKRLMNSLSDCLQKIRTIKANVLLTQKMIANGCTDVLQLDKYVDRIKETSIEVNKGYDELENHAKKLPSLTSNSHIDKLSRLMLDATADADTAKVVDDLCKNQNWMTIQSNYLNYLHEFMKTTVPGMGQKTLVSAFTAKPVPRSGFLSAQTPHSIFETTFLKYVVGVEMKNTVQCTYPEKGFQSCVIEIKFGGYQDLHHRYFIATQKVLFIVNNGIIDYCIVADADEDWEYIDAHRGKFNYMFNSRRLVFRKLSENGNEWLGKIQAYFSGPNSNVYNYIKTIFTIFSKYQKVFDTQCGACKKIMKDHMPPTNFDIVSKLFFHSNCR</sequence>
<evidence type="ECO:0000313" key="1">
    <source>
        <dbReference type="Proteomes" id="UP000095286"/>
    </source>
</evidence>
<accession>A0AC35TWU4</accession>
<name>A0AC35TWU4_9BILA</name>
<organism evidence="1 2">
    <name type="scientific">Rhabditophanes sp. KR3021</name>
    <dbReference type="NCBI Taxonomy" id="114890"/>
    <lineage>
        <taxon>Eukaryota</taxon>
        <taxon>Metazoa</taxon>
        <taxon>Ecdysozoa</taxon>
        <taxon>Nematoda</taxon>
        <taxon>Chromadorea</taxon>
        <taxon>Rhabditida</taxon>
        <taxon>Tylenchina</taxon>
        <taxon>Panagrolaimomorpha</taxon>
        <taxon>Strongyloidoidea</taxon>
        <taxon>Alloionematidae</taxon>
        <taxon>Rhabditophanes</taxon>
    </lineage>
</organism>
<dbReference type="WBParaSite" id="RSKR_0000503300.1">
    <property type="protein sequence ID" value="RSKR_0000503300.1"/>
    <property type="gene ID" value="RSKR_0000503300"/>
</dbReference>
<dbReference type="Proteomes" id="UP000095286">
    <property type="component" value="Unplaced"/>
</dbReference>
<evidence type="ECO:0000313" key="2">
    <source>
        <dbReference type="WBParaSite" id="RSKR_0000503300.1"/>
    </source>
</evidence>